<dbReference type="AlphaFoldDB" id="A0A9D3N8T2"/>
<evidence type="ECO:0000313" key="1">
    <source>
        <dbReference type="EMBL" id="KAG7316620.1"/>
    </source>
</evidence>
<comment type="caution">
    <text evidence="1">The sequence shown here is derived from an EMBL/GenBank/DDBJ whole genome shotgun (WGS) entry which is preliminary data.</text>
</comment>
<dbReference type="Proteomes" id="UP000824219">
    <property type="component" value="Linkage Group LG25"/>
</dbReference>
<sequence>MNILQGESHENRDTKKMKREKRLHWAIMEQRWMLCALLFIATLILGHCQSGDGGDWGSGNMPELLFTTTSTPIPNTVCNDPANPGSTDWTKPLFQVIPDSKADGCSVNFHTSQAISRRLQVAKEEMAYLKALQHGNQAVMENLIQFVGAEMGDQSYQEIIQENIVGIKENHASCVGVLKKATEELENQLEGADLAGIQKISEESLTFERMLRATTDIAKQLETSSRTLHLQISEQMRKSLKLKRT</sequence>
<keyword evidence="2" id="KW-1185">Reference proteome</keyword>
<dbReference type="EMBL" id="JAHKSW010000025">
    <property type="protein sequence ID" value="KAG7316620.1"/>
    <property type="molecule type" value="Genomic_DNA"/>
</dbReference>
<dbReference type="OrthoDB" id="9946098at2759"/>
<proteinExistence type="predicted"/>
<gene>
    <name evidence="1" type="ORF">KOW79_020161</name>
</gene>
<protein>
    <submittedName>
        <fullName evidence="1">Uncharacterized protein</fullName>
    </submittedName>
</protein>
<name>A0A9D3N8T2_9TELE</name>
<organism evidence="1 2">
    <name type="scientific">Hemibagrus wyckioides</name>
    <dbReference type="NCBI Taxonomy" id="337641"/>
    <lineage>
        <taxon>Eukaryota</taxon>
        <taxon>Metazoa</taxon>
        <taxon>Chordata</taxon>
        <taxon>Craniata</taxon>
        <taxon>Vertebrata</taxon>
        <taxon>Euteleostomi</taxon>
        <taxon>Actinopterygii</taxon>
        <taxon>Neopterygii</taxon>
        <taxon>Teleostei</taxon>
        <taxon>Ostariophysi</taxon>
        <taxon>Siluriformes</taxon>
        <taxon>Bagridae</taxon>
        <taxon>Hemibagrus</taxon>
    </lineage>
</organism>
<evidence type="ECO:0000313" key="2">
    <source>
        <dbReference type="Proteomes" id="UP000824219"/>
    </source>
</evidence>
<reference evidence="1 2" key="1">
    <citation type="submission" date="2021-06" db="EMBL/GenBank/DDBJ databases">
        <title>Chromosome-level genome assembly of the red-tail catfish (Hemibagrus wyckioides).</title>
        <authorList>
            <person name="Shao F."/>
        </authorList>
    </citation>
    <scope>NUCLEOTIDE SEQUENCE [LARGE SCALE GENOMIC DNA]</scope>
    <source>
        <strain evidence="1">EC202008001</strain>
        <tissue evidence="1">Blood</tissue>
    </source>
</reference>
<accession>A0A9D3N8T2</accession>